<reference evidence="8 9" key="1">
    <citation type="journal article" date="2016" name="ISME J.">
        <title>Chasing the elusive Euryarchaeota class WSA2: genomes reveal a uniquely fastidious methyl-reducing methanogen.</title>
        <authorList>
            <person name="Nobu M.K."/>
            <person name="Narihiro T."/>
            <person name="Kuroda K."/>
            <person name="Mei R."/>
            <person name="Liu W.T."/>
        </authorList>
    </citation>
    <scope>NUCLEOTIDE SEQUENCE [LARGE SCALE GENOMIC DNA]</scope>
    <source>
        <strain evidence="5">B03fssc0709_Meth_Bin005</strain>
        <strain evidence="6">B15fssc0709_Meth_Bin003</strain>
        <strain evidence="7">BMIXfssc0709_Meth_Bin006</strain>
    </source>
</reference>
<accession>A0A150IL18</accession>
<feature type="binding site" evidence="4">
    <location>
        <position position="38"/>
    </location>
    <ligand>
        <name>Zn(2+)</name>
        <dbReference type="ChEBI" id="CHEBI:29105"/>
    </ligand>
</feature>
<keyword evidence="4" id="KW-0479">Metal-binding</keyword>
<dbReference type="HAMAP" id="MF_00327">
    <property type="entry name" value="Ribosomal_eL43"/>
    <property type="match status" value="1"/>
</dbReference>
<feature type="binding site" evidence="4">
    <location>
        <position position="41"/>
    </location>
    <ligand>
        <name>Zn(2+)</name>
        <dbReference type="ChEBI" id="CHEBI:29105"/>
    </ligand>
</feature>
<dbReference type="EMBL" id="LNGF01000013">
    <property type="protein sequence ID" value="KYC47970.1"/>
    <property type="molecule type" value="Genomic_DNA"/>
</dbReference>
<evidence type="ECO:0000256" key="1">
    <source>
        <dbReference type="ARBA" id="ARBA00022884"/>
    </source>
</evidence>
<comment type="similarity">
    <text evidence="4">Belongs to the eukaryotic ribosomal protein eL43 family. Putative zinc-binding subfamily.</text>
</comment>
<dbReference type="InterPro" id="IPR011332">
    <property type="entry name" value="Ribosomal_zn-bd"/>
</dbReference>
<dbReference type="Proteomes" id="UP000092401">
    <property type="component" value="Unassembled WGS sequence"/>
</dbReference>
<dbReference type="PATRIC" id="fig|1706437.3.peg.751"/>
<evidence type="ECO:0000313" key="7">
    <source>
        <dbReference type="EMBL" id="KYC50588.1"/>
    </source>
</evidence>
<dbReference type="PANTHER" id="PTHR48129">
    <property type="entry name" value="60S RIBOSOMAL PROTEIN L37A"/>
    <property type="match status" value="1"/>
</dbReference>
<dbReference type="GO" id="GO:1990904">
    <property type="term" value="C:ribonucleoprotein complex"/>
    <property type="evidence" value="ECO:0007669"/>
    <property type="project" value="UniProtKB-KW"/>
</dbReference>
<proteinExistence type="inferred from homology"/>
<feature type="binding site" evidence="4">
    <location>
        <position position="56"/>
    </location>
    <ligand>
        <name>Zn(2+)</name>
        <dbReference type="ChEBI" id="CHEBI:29105"/>
    </ligand>
</feature>
<dbReference type="Gene3D" id="2.20.25.30">
    <property type="match status" value="1"/>
</dbReference>
<evidence type="ECO:0000313" key="6">
    <source>
        <dbReference type="EMBL" id="KYC47970.1"/>
    </source>
</evidence>
<dbReference type="PANTHER" id="PTHR48129:SF1">
    <property type="entry name" value="LARGE RIBOSOMAL SUBUNIT PROTEIN EL43"/>
    <property type="match status" value="1"/>
</dbReference>
<dbReference type="Pfam" id="PF01780">
    <property type="entry name" value="Ribosomal_L37ae"/>
    <property type="match status" value="1"/>
</dbReference>
<comment type="subunit">
    <text evidence="4">Part of the 50S ribosomal subunit.</text>
</comment>
<dbReference type="GO" id="GO:0005840">
    <property type="term" value="C:ribosome"/>
    <property type="evidence" value="ECO:0007669"/>
    <property type="project" value="UniProtKB-KW"/>
</dbReference>
<organism evidence="7 10">
    <name type="scientific">Candidatus Methanofastidiosum methylothiophilum</name>
    <dbReference type="NCBI Taxonomy" id="1705564"/>
    <lineage>
        <taxon>Archaea</taxon>
        <taxon>Methanobacteriati</taxon>
        <taxon>Methanobacteriota</taxon>
        <taxon>Stenosarchaea group</taxon>
        <taxon>Candidatus Methanofastidiosia</taxon>
        <taxon>Candidatus Methanofastidiosales</taxon>
        <taxon>Candidatus Methanofastidiosaceae</taxon>
        <taxon>Candidatus Methanofastidiosum</taxon>
    </lineage>
</organism>
<dbReference type="InterPro" id="IPR050522">
    <property type="entry name" value="Ribosomal_protein_eL43"/>
</dbReference>
<dbReference type="InterPro" id="IPR002674">
    <property type="entry name" value="Ribosomal_eL43"/>
</dbReference>
<dbReference type="PATRIC" id="fig|1706436.3.peg.677"/>
<dbReference type="GO" id="GO:0006412">
    <property type="term" value="P:translation"/>
    <property type="evidence" value="ECO:0007669"/>
    <property type="project" value="UniProtKB-UniRule"/>
</dbReference>
<evidence type="ECO:0000313" key="5">
    <source>
        <dbReference type="EMBL" id="KYC45679.1"/>
    </source>
</evidence>
<dbReference type="NCBIfam" id="TIGR00280">
    <property type="entry name" value="eL43_euk_arch"/>
    <property type="match status" value="1"/>
</dbReference>
<dbReference type="Proteomes" id="UP000091929">
    <property type="component" value="Unassembled WGS sequence"/>
</dbReference>
<keyword evidence="1 4" id="KW-0694">RNA-binding</keyword>
<evidence type="ECO:0000313" key="8">
    <source>
        <dbReference type="Proteomes" id="UP000091929"/>
    </source>
</evidence>
<feature type="zinc finger region" description="C4-type" evidence="4">
    <location>
        <begin position="38"/>
        <end position="59"/>
    </location>
</feature>
<dbReference type="EMBL" id="LNGE01000013">
    <property type="protein sequence ID" value="KYC45679.1"/>
    <property type="molecule type" value="Genomic_DNA"/>
</dbReference>
<evidence type="ECO:0000256" key="2">
    <source>
        <dbReference type="ARBA" id="ARBA00022980"/>
    </source>
</evidence>
<evidence type="ECO:0000256" key="4">
    <source>
        <dbReference type="HAMAP-Rule" id="MF_00327"/>
    </source>
</evidence>
<feature type="binding site" evidence="4">
    <location>
        <position position="59"/>
    </location>
    <ligand>
        <name>Zn(2+)</name>
        <dbReference type="ChEBI" id="CHEBI:29105"/>
    </ligand>
</feature>
<evidence type="ECO:0000313" key="10">
    <source>
        <dbReference type="Proteomes" id="UP000092403"/>
    </source>
</evidence>
<comment type="function">
    <text evidence="4">Binds to the 23S rRNA.</text>
</comment>
<accession>A0A150J0G0</accession>
<dbReference type="GO" id="GO:0008270">
    <property type="term" value="F:zinc ion binding"/>
    <property type="evidence" value="ECO:0007669"/>
    <property type="project" value="UniProtKB-UniRule"/>
</dbReference>
<protein>
    <recommendedName>
        <fullName evidence="4">Large ribosomal subunit protein eL43</fullName>
    </recommendedName>
</protein>
<keyword evidence="4" id="KW-0699">rRNA-binding</keyword>
<dbReference type="EMBL" id="LNJC01000011">
    <property type="protein sequence ID" value="KYC50588.1"/>
    <property type="molecule type" value="Genomic_DNA"/>
</dbReference>
<accession>A0A150ISN0</accession>
<keyword evidence="4" id="KW-0862">Zinc</keyword>
<sequence>MAVSNKSSSAGRFGPRYGRRIRVKISNIEAQMKQKHKCPQCGRKSVKRINTAIWQCTKCETTFAGGTYLPDTPVGRVSQKASGKVGSE</sequence>
<dbReference type="SUPFAM" id="SSF57829">
    <property type="entry name" value="Zn-binding ribosomal proteins"/>
    <property type="match status" value="1"/>
</dbReference>
<evidence type="ECO:0000256" key="3">
    <source>
        <dbReference type="ARBA" id="ARBA00023274"/>
    </source>
</evidence>
<dbReference type="GO" id="GO:0003735">
    <property type="term" value="F:structural constituent of ribosome"/>
    <property type="evidence" value="ECO:0007669"/>
    <property type="project" value="InterPro"/>
</dbReference>
<comment type="cofactor">
    <cofactor evidence="4">
        <name>Zn(2+)</name>
        <dbReference type="ChEBI" id="CHEBI:29105"/>
    </cofactor>
    <text evidence="4">Binds 1 zinc ion per subunit.</text>
</comment>
<comment type="caution">
    <text evidence="7">The sequence shown here is derived from an EMBL/GenBank/DDBJ whole genome shotgun (WGS) entry which is preliminary data.</text>
</comment>
<keyword evidence="4" id="KW-0863">Zinc-finger</keyword>
<keyword evidence="2 4" id="KW-0689">Ribosomal protein</keyword>
<name>A0A150J0G0_9EURY</name>
<keyword evidence="3 4" id="KW-0687">Ribonucleoprotein</keyword>
<gene>
    <name evidence="4" type="primary">rpl37ae</name>
    <name evidence="5" type="ORF">APG10_00670</name>
    <name evidence="6" type="ORF">APG11_00745</name>
    <name evidence="7" type="ORF">APG12_00722</name>
</gene>
<dbReference type="InterPro" id="IPR011331">
    <property type="entry name" value="Ribosomal_eL37/eL43"/>
</dbReference>
<dbReference type="NCBIfam" id="NF003058">
    <property type="entry name" value="PRK03976.1"/>
    <property type="match status" value="1"/>
</dbReference>
<dbReference type="GO" id="GO:0070180">
    <property type="term" value="F:large ribosomal subunit rRNA binding"/>
    <property type="evidence" value="ECO:0007669"/>
    <property type="project" value="UniProtKB-UniRule"/>
</dbReference>
<evidence type="ECO:0000313" key="9">
    <source>
        <dbReference type="Proteomes" id="UP000092401"/>
    </source>
</evidence>
<dbReference type="PATRIC" id="fig|1706438.3.peg.725"/>
<dbReference type="AlphaFoldDB" id="A0A150J0G0"/>
<dbReference type="Proteomes" id="UP000092403">
    <property type="component" value="Unassembled WGS sequence"/>
</dbReference>